<organism evidence="3 4">
    <name type="scientific">Salimicrobium halophilum</name>
    <dbReference type="NCBI Taxonomy" id="86666"/>
    <lineage>
        <taxon>Bacteria</taxon>
        <taxon>Bacillati</taxon>
        <taxon>Bacillota</taxon>
        <taxon>Bacilli</taxon>
        <taxon>Bacillales</taxon>
        <taxon>Bacillaceae</taxon>
        <taxon>Salimicrobium</taxon>
    </lineage>
</organism>
<reference evidence="4" key="1">
    <citation type="submission" date="2016-10" db="EMBL/GenBank/DDBJ databases">
        <authorList>
            <person name="Varghese N."/>
            <person name="Submissions S."/>
        </authorList>
    </citation>
    <scope>NUCLEOTIDE SEQUENCE [LARGE SCALE GENOMIC DNA]</scope>
    <source>
        <strain evidence="4">DSM 4771</strain>
    </source>
</reference>
<dbReference type="Proteomes" id="UP000199225">
    <property type="component" value="Unassembled WGS sequence"/>
</dbReference>
<dbReference type="RefSeq" id="WP_176757455.1">
    <property type="nucleotide sequence ID" value="NZ_FNEV01000003.1"/>
</dbReference>
<evidence type="ECO:0008006" key="5">
    <source>
        <dbReference type="Google" id="ProtNLM"/>
    </source>
</evidence>
<evidence type="ECO:0000256" key="2">
    <source>
        <dbReference type="SAM" id="SignalP"/>
    </source>
</evidence>
<gene>
    <name evidence="3" type="ORF">SAMN04490247_1392</name>
</gene>
<proteinExistence type="predicted"/>
<dbReference type="AlphaFoldDB" id="A0A1G8SD92"/>
<dbReference type="EMBL" id="FNEV01000003">
    <property type="protein sequence ID" value="SDJ27154.1"/>
    <property type="molecule type" value="Genomic_DNA"/>
</dbReference>
<accession>A0A1G8SD92</accession>
<sequence length="52" mass="5255">MKKFLLVTVVALSVIGSIGPVGSAIAGEGDHPAPSVQNYAGEEDHPAPSVQI</sequence>
<evidence type="ECO:0000313" key="3">
    <source>
        <dbReference type="EMBL" id="SDJ27154.1"/>
    </source>
</evidence>
<evidence type="ECO:0000256" key="1">
    <source>
        <dbReference type="SAM" id="MobiDB-lite"/>
    </source>
</evidence>
<keyword evidence="4" id="KW-1185">Reference proteome</keyword>
<keyword evidence="2" id="KW-0732">Signal</keyword>
<feature type="chain" id="PRO_5011603455" description="Phr family secreted Rap phosphatase inhibitor" evidence="2">
    <location>
        <begin position="27"/>
        <end position="52"/>
    </location>
</feature>
<protein>
    <recommendedName>
        <fullName evidence="5">Phr family secreted Rap phosphatase inhibitor</fullName>
    </recommendedName>
</protein>
<dbReference type="STRING" id="86666.SAMN04490247_1392"/>
<feature type="region of interest" description="Disordered" evidence="1">
    <location>
        <begin position="26"/>
        <end position="52"/>
    </location>
</feature>
<feature type="signal peptide" evidence="2">
    <location>
        <begin position="1"/>
        <end position="26"/>
    </location>
</feature>
<evidence type="ECO:0000313" key="4">
    <source>
        <dbReference type="Proteomes" id="UP000199225"/>
    </source>
</evidence>
<name>A0A1G8SD92_9BACI</name>